<proteinExistence type="predicted"/>
<evidence type="ECO:0000313" key="2">
    <source>
        <dbReference type="Proteomes" id="UP000254649"/>
    </source>
</evidence>
<evidence type="ECO:0008006" key="3">
    <source>
        <dbReference type="Google" id="ProtNLM"/>
    </source>
</evidence>
<reference evidence="1 2" key="1">
    <citation type="submission" date="2018-06" db="EMBL/GenBank/DDBJ databases">
        <authorList>
            <consortium name="Pathogen Informatics"/>
            <person name="Doyle S."/>
        </authorList>
    </citation>
    <scope>NUCLEOTIDE SEQUENCE [LARGE SCALE GENOMIC DNA]</scope>
    <source>
        <strain evidence="1 2">NCTC10801</strain>
    </source>
</reference>
<dbReference type="EMBL" id="UFRQ01000003">
    <property type="protein sequence ID" value="SUT87444.1"/>
    <property type="molecule type" value="Genomic_DNA"/>
</dbReference>
<organism evidence="1 2">
    <name type="scientific">[Actinobacillus] rossii</name>
    <dbReference type="NCBI Taxonomy" id="123820"/>
    <lineage>
        <taxon>Bacteria</taxon>
        <taxon>Pseudomonadati</taxon>
        <taxon>Pseudomonadota</taxon>
        <taxon>Gammaproteobacteria</taxon>
        <taxon>Pasteurellales</taxon>
        <taxon>Pasteurellaceae</taxon>
    </lineage>
</organism>
<keyword evidence="2" id="KW-1185">Reference proteome</keyword>
<dbReference type="OrthoDB" id="5690458at2"/>
<gene>
    <name evidence="1" type="ORF">NCTC10801_00178</name>
</gene>
<dbReference type="PROSITE" id="PS51257">
    <property type="entry name" value="PROKAR_LIPOPROTEIN"/>
    <property type="match status" value="1"/>
</dbReference>
<dbReference type="Proteomes" id="UP000254649">
    <property type="component" value="Unassembled WGS sequence"/>
</dbReference>
<accession>A0A380TNF8</accession>
<sequence>MRKTVLFMTALLAGCTLNNGSSNPDVPVEPQVQLNVPKSIKHNGKIYKLKADRDLGTIARFVYLEGKDTLANWNSEIELLHDRNVEARSLTARAALRQKIYRNTGVEHFDLSEKNNALYSFVIYPPSQTQNNWQVNVARGEDVQGCGFVQYQYIVKVPKTHKLMNMGKVKLIGYLKKYAIDKEMTRLEKLAWKWTCELPAEKAQKK</sequence>
<name>A0A380TNF8_9PAST</name>
<protein>
    <recommendedName>
        <fullName evidence="3">Lipoprotein</fullName>
    </recommendedName>
</protein>
<dbReference type="AlphaFoldDB" id="A0A380TNF8"/>
<evidence type="ECO:0000313" key="1">
    <source>
        <dbReference type="EMBL" id="SUT87444.1"/>
    </source>
</evidence>